<feature type="transmembrane region" description="Helical" evidence="6">
    <location>
        <begin position="241"/>
        <end position="261"/>
    </location>
</feature>
<dbReference type="InterPro" id="IPR051739">
    <property type="entry name" value="Rhomboid_IM_Serine_Proteases"/>
</dbReference>
<dbReference type="AlphaFoldDB" id="A0A9J6BFP0"/>
<dbReference type="EMBL" id="JADBJN010000004">
    <property type="protein sequence ID" value="KAG5668589.1"/>
    <property type="molecule type" value="Genomic_DNA"/>
</dbReference>
<gene>
    <name evidence="8" type="ORF">PVAND_016525</name>
</gene>
<keyword evidence="9" id="KW-1185">Reference proteome</keyword>
<evidence type="ECO:0000259" key="7">
    <source>
        <dbReference type="Pfam" id="PF01694"/>
    </source>
</evidence>
<accession>A0A9J6BFP0</accession>
<name>A0A9J6BFP0_POLVA</name>
<proteinExistence type="inferred from homology"/>
<feature type="transmembrane region" description="Helical" evidence="6">
    <location>
        <begin position="155"/>
        <end position="174"/>
    </location>
</feature>
<evidence type="ECO:0000313" key="9">
    <source>
        <dbReference type="Proteomes" id="UP001107558"/>
    </source>
</evidence>
<dbReference type="OrthoDB" id="418595at2759"/>
<organism evidence="8 9">
    <name type="scientific">Polypedilum vanderplanki</name>
    <name type="common">Sleeping chironomid midge</name>
    <dbReference type="NCBI Taxonomy" id="319348"/>
    <lineage>
        <taxon>Eukaryota</taxon>
        <taxon>Metazoa</taxon>
        <taxon>Ecdysozoa</taxon>
        <taxon>Arthropoda</taxon>
        <taxon>Hexapoda</taxon>
        <taxon>Insecta</taxon>
        <taxon>Pterygota</taxon>
        <taxon>Neoptera</taxon>
        <taxon>Endopterygota</taxon>
        <taxon>Diptera</taxon>
        <taxon>Nematocera</taxon>
        <taxon>Chironomoidea</taxon>
        <taxon>Chironomidae</taxon>
        <taxon>Chironominae</taxon>
        <taxon>Polypedilum</taxon>
        <taxon>Polypedilum</taxon>
    </lineage>
</organism>
<dbReference type="InterPro" id="IPR022764">
    <property type="entry name" value="Peptidase_S54_rhomboid_dom"/>
</dbReference>
<dbReference type="PANTHER" id="PTHR45840:SF10">
    <property type="entry name" value="RHOMBOID PROTEASE"/>
    <property type="match status" value="1"/>
</dbReference>
<dbReference type="Gene3D" id="1.20.1540.10">
    <property type="entry name" value="Rhomboid-like"/>
    <property type="match status" value="1"/>
</dbReference>
<keyword evidence="3 6" id="KW-0812">Transmembrane</keyword>
<dbReference type="Proteomes" id="UP001107558">
    <property type="component" value="Chromosome 4"/>
</dbReference>
<feature type="transmembrane region" description="Helical" evidence="6">
    <location>
        <begin position="281"/>
        <end position="300"/>
    </location>
</feature>
<evidence type="ECO:0000256" key="5">
    <source>
        <dbReference type="ARBA" id="ARBA00023136"/>
    </source>
</evidence>
<dbReference type="GO" id="GO:0016020">
    <property type="term" value="C:membrane"/>
    <property type="evidence" value="ECO:0007669"/>
    <property type="project" value="UniProtKB-SubCell"/>
</dbReference>
<comment type="similarity">
    <text evidence="2">Belongs to the peptidase S54 family.</text>
</comment>
<feature type="transmembrane region" description="Helical" evidence="6">
    <location>
        <begin position="118"/>
        <end position="143"/>
    </location>
</feature>
<keyword evidence="5 6" id="KW-0472">Membrane</keyword>
<dbReference type="Pfam" id="PF01694">
    <property type="entry name" value="Rhomboid"/>
    <property type="match status" value="1"/>
</dbReference>
<feature type="transmembrane region" description="Helical" evidence="6">
    <location>
        <begin position="180"/>
        <end position="201"/>
    </location>
</feature>
<feature type="transmembrane region" description="Helical" evidence="6">
    <location>
        <begin position="79"/>
        <end position="98"/>
    </location>
</feature>
<reference evidence="8" key="1">
    <citation type="submission" date="2021-03" db="EMBL/GenBank/DDBJ databases">
        <title>Chromosome level genome of the anhydrobiotic midge Polypedilum vanderplanki.</title>
        <authorList>
            <person name="Yoshida Y."/>
            <person name="Kikawada T."/>
            <person name="Gusev O."/>
        </authorList>
    </citation>
    <scope>NUCLEOTIDE SEQUENCE</scope>
    <source>
        <strain evidence="8">NIAS01</strain>
        <tissue evidence="8">Whole body or cell culture</tissue>
    </source>
</reference>
<dbReference type="SUPFAM" id="SSF144091">
    <property type="entry name" value="Rhomboid-like"/>
    <property type="match status" value="1"/>
</dbReference>
<dbReference type="GO" id="GO:0004252">
    <property type="term" value="F:serine-type endopeptidase activity"/>
    <property type="evidence" value="ECO:0007669"/>
    <property type="project" value="InterPro"/>
</dbReference>
<evidence type="ECO:0000256" key="6">
    <source>
        <dbReference type="SAM" id="Phobius"/>
    </source>
</evidence>
<evidence type="ECO:0000256" key="1">
    <source>
        <dbReference type="ARBA" id="ARBA00004141"/>
    </source>
</evidence>
<feature type="transmembrane region" description="Helical" evidence="6">
    <location>
        <begin position="213"/>
        <end position="235"/>
    </location>
</feature>
<dbReference type="PANTHER" id="PTHR45840">
    <property type="entry name" value="RHOMBOID-RELATED PROTEIN"/>
    <property type="match status" value="1"/>
</dbReference>
<dbReference type="InterPro" id="IPR035952">
    <property type="entry name" value="Rhomboid-like_sf"/>
</dbReference>
<evidence type="ECO:0000256" key="4">
    <source>
        <dbReference type="ARBA" id="ARBA00022989"/>
    </source>
</evidence>
<feature type="domain" description="Peptidase S54 rhomboid" evidence="7">
    <location>
        <begin position="116"/>
        <end position="261"/>
    </location>
</feature>
<comment type="caution">
    <text evidence="8">The sequence shown here is derived from an EMBL/GenBank/DDBJ whole genome shotgun (WGS) entry which is preliminary data.</text>
</comment>
<keyword evidence="4 6" id="KW-1133">Transmembrane helix</keyword>
<evidence type="ECO:0000256" key="2">
    <source>
        <dbReference type="ARBA" id="ARBA00009045"/>
    </source>
</evidence>
<evidence type="ECO:0000256" key="3">
    <source>
        <dbReference type="ARBA" id="ARBA00022692"/>
    </source>
</evidence>
<protein>
    <recommendedName>
        <fullName evidence="7">Peptidase S54 rhomboid domain-containing protein</fullName>
    </recommendedName>
</protein>
<evidence type="ECO:0000313" key="8">
    <source>
        <dbReference type="EMBL" id="KAG5668589.1"/>
    </source>
</evidence>
<comment type="subcellular location">
    <subcellularLocation>
        <location evidence="1">Membrane</location>
        <topology evidence="1">Multi-pass membrane protein</topology>
    </subcellularLocation>
</comment>
<sequence length="526" mass="60191">MTDGFLKFLKQSVRVAPKESSTNSSPRSWNDKSLLTTEQKIYAISNGLTQDIEAAAVGNYRKKKEWKESVKKWIDKSPWGLPWIMIIFSAIQLIFNNFHPSDDTYQALAFSLTHKSEIWRFLTYSLLHAGTAHLIINIVLQLVIALPLETEIGHVRVCFVYFGGILFGSLAASLNDDGMMMVGASSGVYGLLLSHLAHLYLNNQKISFKIHRIVFVTVLTLGDIIHSLTHCLINNNEEPKIHIIAHLAGGLSGLLLGFIFYQDLNESKEIEEEKIAKGAKLIRNFSIIFLVLISFLIFSYSSQQNNDDNKLTFNKIYMQAFENFNEENNVHHLLKDTKRECVRTKLKLEENGEKIVGIKLGLAAVRAAASVCLENSTPAFEAIFNRKVMKIQSSGIQKEKVNCLKLKLYELNGEENSDILGNFEPCDIENVEEECSTTFEAEKKLWKILMNYKKIDKSLGIENCLNRNHKKKKERSQRLIVLVFTQPENENLMNEERRRALLRYKSLNQKLYDCVMEKIEEIFEII</sequence>